<evidence type="ECO:0000313" key="3">
    <source>
        <dbReference type="Proteomes" id="UP001454036"/>
    </source>
</evidence>
<evidence type="ECO:0000256" key="1">
    <source>
        <dbReference type="SAM" id="MobiDB-lite"/>
    </source>
</evidence>
<protein>
    <submittedName>
        <fullName evidence="2">Uncharacterized protein</fullName>
    </submittedName>
</protein>
<comment type="caution">
    <text evidence="2">The sequence shown here is derived from an EMBL/GenBank/DDBJ whole genome shotgun (WGS) entry which is preliminary data.</text>
</comment>
<proteinExistence type="predicted"/>
<reference evidence="2 3" key="1">
    <citation type="submission" date="2024-01" db="EMBL/GenBank/DDBJ databases">
        <title>The complete chloroplast genome sequence of Lithospermum erythrorhizon: insights into the phylogenetic relationship among Boraginaceae species and the maternal lineages of purple gromwells.</title>
        <authorList>
            <person name="Okada T."/>
            <person name="Watanabe K."/>
        </authorList>
    </citation>
    <scope>NUCLEOTIDE SEQUENCE [LARGE SCALE GENOMIC DNA]</scope>
</reference>
<dbReference type="AlphaFoldDB" id="A0AAV3S2T1"/>
<name>A0AAV3S2T1_LITER</name>
<feature type="region of interest" description="Disordered" evidence="1">
    <location>
        <begin position="59"/>
        <end position="81"/>
    </location>
</feature>
<sequence>MEGTHVADIPLAPVDAGGASGSSTNGTVQLLRDEIRYFDGVIRSTLARKSLLEARLRSLSGEDDTKDEPAIGDSGAMAPHT</sequence>
<accession>A0AAV3S2T1</accession>
<dbReference type="Proteomes" id="UP001454036">
    <property type="component" value="Unassembled WGS sequence"/>
</dbReference>
<gene>
    <name evidence="2" type="ORF">LIER_34275</name>
</gene>
<dbReference type="EMBL" id="BAABME010014224">
    <property type="protein sequence ID" value="GAA0186987.1"/>
    <property type="molecule type" value="Genomic_DNA"/>
</dbReference>
<organism evidence="2 3">
    <name type="scientific">Lithospermum erythrorhizon</name>
    <name type="common">Purple gromwell</name>
    <name type="synonym">Lithospermum officinale var. erythrorhizon</name>
    <dbReference type="NCBI Taxonomy" id="34254"/>
    <lineage>
        <taxon>Eukaryota</taxon>
        <taxon>Viridiplantae</taxon>
        <taxon>Streptophyta</taxon>
        <taxon>Embryophyta</taxon>
        <taxon>Tracheophyta</taxon>
        <taxon>Spermatophyta</taxon>
        <taxon>Magnoliopsida</taxon>
        <taxon>eudicotyledons</taxon>
        <taxon>Gunneridae</taxon>
        <taxon>Pentapetalae</taxon>
        <taxon>asterids</taxon>
        <taxon>lamiids</taxon>
        <taxon>Boraginales</taxon>
        <taxon>Boraginaceae</taxon>
        <taxon>Boraginoideae</taxon>
        <taxon>Lithospermeae</taxon>
        <taxon>Lithospermum</taxon>
    </lineage>
</organism>
<keyword evidence="3" id="KW-1185">Reference proteome</keyword>
<feature type="region of interest" description="Disordered" evidence="1">
    <location>
        <begin position="1"/>
        <end position="26"/>
    </location>
</feature>
<evidence type="ECO:0000313" key="2">
    <source>
        <dbReference type="EMBL" id="GAA0186987.1"/>
    </source>
</evidence>